<reference evidence="3" key="3">
    <citation type="submission" date="2025-08" db="UniProtKB">
        <authorList>
            <consortium name="RefSeq"/>
        </authorList>
    </citation>
    <scope>IDENTIFICATION</scope>
    <source>
        <strain evidence="3">CBS 342.82</strain>
    </source>
</reference>
<dbReference type="AlphaFoldDB" id="A0A6J3MEL1"/>
<reference evidence="3" key="2">
    <citation type="submission" date="2020-04" db="EMBL/GenBank/DDBJ databases">
        <authorList>
            <consortium name="NCBI Genome Project"/>
        </authorList>
    </citation>
    <scope>NUCLEOTIDE SEQUENCE</scope>
    <source>
        <strain evidence="3">CBS 342.82</strain>
    </source>
</reference>
<feature type="region of interest" description="Disordered" evidence="1">
    <location>
        <begin position="26"/>
        <end position="77"/>
    </location>
</feature>
<gene>
    <name evidence="3" type="ORF">K489DRAFT_154263</name>
</gene>
<proteinExistence type="predicted"/>
<dbReference type="GeneID" id="54357040"/>
<dbReference type="Proteomes" id="UP000504637">
    <property type="component" value="Unplaced"/>
</dbReference>
<sequence length="157" mass="17635">MKPTSSGIRTCSVAVATSSSVPSGMRCKKWSTRHQRTEKHEGKTCRPRDANRCKDDQVLSVEDDRHPRLTLSQEGLQPRRSRTTVVFFAGGHFRVRSVTRAAEAVPLPPSAGYDHHPRSGFICRNAQCWHLLRSIGAKQLRLLQIMQQNARPPARSP</sequence>
<organism evidence="3">
    <name type="scientific">Dissoconium aciculare CBS 342.82</name>
    <dbReference type="NCBI Taxonomy" id="1314786"/>
    <lineage>
        <taxon>Eukaryota</taxon>
        <taxon>Fungi</taxon>
        <taxon>Dikarya</taxon>
        <taxon>Ascomycota</taxon>
        <taxon>Pezizomycotina</taxon>
        <taxon>Dothideomycetes</taxon>
        <taxon>Dothideomycetidae</taxon>
        <taxon>Mycosphaerellales</taxon>
        <taxon>Dissoconiaceae</taxon>
        <taxon>Dissoconium</taxon>
    </lineage>
</organism>
<evidence type="ECO:0000313" key="3">
    <source>
        <dbReference type="RefSeq" id="XP_033462328.1"/>
    </source>
</evidence>
<dbReference type="RefSeq" id="XP_033462328.1">
    <property type="nucleotide sequence ID" value="XM_033599241.1"/>
</dbReference>
<evidence type="ECO:0000256" key="1">
    <source>
        <dbReference type="SAM" id="MobiDB-lite"/>
    </source>
</evidence>
<keyword evidence="2" id="KW-1185">Reference proteome</keyword>
<feature type="compositionally biased region" description="Basic residues" evidence="1">
    <location>
        <begin position="26"/>
        <end position="37"/>
    </location>
</feature>
<reference evidence="3" key="1">
    <citation type="submission" date="2020-01" db="EMBL/GenBank/DDBJ databases">
        <authorList>
            <consortium name="DOE Joint Genome Institute"/>
            <person name="Haridas S."/>
            <person name="Albert R."/>
            <person name="Binder M."/>
            <person name="Bloem J."/>
            <person name="Labutti K."/>
            <person name="Salamov A."/>
            <person name="Andreopoulos B."/>
            <person name="Baker S.E."/>
            <person name="Barry K."/>
            <person name="Bills G."/>
            <person name="Bluhm B.H."/>
            <person name="Cannon C."/>
            <person name="Castanera R."/>
            <person name="Culley D.E."/>
            <person name="Daum C."/>
            <person name="Ezra D."/>
            <person name="Gonzalez J.B."/>
            <person name="Henrissat B."/>
            <person name="Kuo A."/>
            <person name="Liang C."/>
            <person name="Lipzen A."/>
            <person name="Lutzoni F."/>
            <person name="Magnuson J."/>
            <person name="Mondo S."/>
            <person name="Nolan M."/>
            <person name="Ohm R."/>
            <person name="Pangilinan J."/>
            <person name="Park H.-J."/>
            <person name="Ramirez L."/>
            <person name="Alfaro M."/>
            <person name="Sun H."/>
            <person name="Tritt A."/>
            <person name="Yoshinaga Y."/>
            <person name="Zwiers L.-H."/>
            <person name="Turgeon B.G."/>
            <person name="Goodwin S.B."/>
            <person name="Spatafora J.W."/>
            <person name="Crous P.W."/>
            <person name="Grigoriev I.V."/>
        </authorList>
    </citation>
    <scope>NUCLEOTIDE SEQUENCE</scope>
    <source>
        <strain evidence="3">CBS 342.82</strain>
    </source>
</reference>
<name>A0A6J3MEL1_9PEZI</name>
<protein>
    <submittedName>
        <fullName evidence="3">Uncharacterized protein</fullName>
    </submittedName>
</protein>
<feature type="compositionally biased region" description="Basic and acidic residues" evidence="1">
    <location>
        <begin position="38"/>
        <end position="67"/>
    </location>
</feature>
<evidence type="ECO:0000313" key="2">
    <source>
        <dbReference type="Proteomes" id="UP000504637"/>
    </source>
</evidence>
<accession>A0A6J3MEL1</accession>